<dbReference type="EMBL" id="JAAMPC010000012">
    <property type="protein sequence ID" value="KAG2276966.1"/>
    <property type="molecule type" value="Genomic_DNA"/>
</dbReference>
<dbReference type="Proteomes" id="UP000886595">
    <property type="component" value="Unassembled WGS sequence"/>
</dbReference>
<reference evidence="2 3" key="1">
    <citation type="submission" date="2020-02" db="EMBL/GenBank/DDBJ databases">
        <authorList>
            <person name="Ma Q."/>
            <person name="Huang Y."/>
            <person name="Song X."/>
            <person name="Pei D."/>
        </authorList>
    </citation>
    <scope>NUCLEOTIDE SEQUENCE [LARGE SCALE GENOMIC DNA]</scope>
    <source>
        <strain evidence="2">Sxm20200214</strain>
        <tissue evidence="2">Leaf</tissue>
    </source>
</reference>
<keyword evidence="3" id="KW-1185">Reference proteome</keyword>
<evidence type="ECO:0000256" key="1">
    <source>
        <dbReference type="SAM" id="MobiDB-lite"/>
    </source>
</evidence>
<gene>
    <name evidence="2" type="ORF">Bca52824_059521</name>
</gene>
<dbReference type="AlphaFoldDB" id="A0A8X7UIA6"/>
<protein>
    <submittedName>
        <fullName evidence="2">Uncharacterized protein</fullName>
    </submittedName>
</protein>
<accession>A0A8X7UIA6</accession>
<proteinExistence type="predicted"/>
<sequence>MLTFLTRSGHVKPLRLAVGTLAAASLLRHHTAATSTNAAGNGVFSKRSRHTAVSSRSRTWSPFLESSSLERLQRLRYTAA</sequence>
<dbReference type="OrthoDB" id="10389676at2759"/>
<feature type="region of interest" description="Disordered" evidence="1">
    <location>
        <begin position="37"/>
        <end position="59"/>
    </location>
</feature>
<organism evidence="2 3">
    <name type="scientific">Brassica carinata</name>
    <name type="common">Ethiopian mustard</name>
    <name type="synonym">Abyssinian cabbage</name>
    <dbReference type="NCBI Taxonomy" id="52824"/>
    <lineage>
        <taxon>Eukaryota</taxon>
        <taxon>Viridiplantae</taxon>
        <taxon>Streptophyta</taxon>
        <taxon>Embryophyta</taxon>
        <taxon>Tracheophyta</taxon>
        <taxon>Spermatophyta</taxon>
        <taxon>Magnoliopsida</taxon>
        <taxon>eudicotyledons</taxon>
        <taxon>Gunneridae</taxon>
        <taxon>Pentapetalae</taxon>
        <taxon>rosids</taxon>
        <taxon>malvids</taxon>
        <taxon>Brassicales</taxon>
        <taxon>Brassicaceae</taxon>
        <taxon>Brassiceae</taxon>
        <taxon>Brassica</taxon>
    </lineage>
</organism>
<evidence type="ECO:0000313" key="2">
    <source>
        <dbReference type="EMBL" id="KAG2276966.1"/>
    </source>
</evidence>
<evidence type="ECO:0000313" key="3">
    <source>
        <dbReference type="Proteomes" id="UP000886595"/>
    </source>
</evidence>
<comment type="caution">
    <text evidence="2">The sequence shown here is derived from an EMBL/GenBank/DDBJ whole genome shotgun (WGS) entry which is preliminary data.</text>
</comment>
<name>A0A8X7UIA6_BRACI</name>